<organism evidence="1 2">
    <name type="scientific">Mortierella isabellina</name>
    <name type="common">Filamentous fungus</name>
    <name type="synonym">Umbelopsis isabellina</name>
    <dbReference type="NCBI Taxonomy" id="91625"/>
    <lineage>
        <taxon>Eukaryota</taxon>
        <taxon>Fungi</taxon>
        <taxon>Fungi incertae sedis</taxon>
        <taxon>Mucoromycota</taxon>
        <taxon>Mucoromycotina</taxon>
        <taxon>Umbelopsidomycetes</taxon>
        <taxon>Umbelopsidales</taxon>
        <taxon>Umbelopsidaceae</taxon>
        <taxon>Umbelopsis</taxon>
    </lineage>
</organism>
<proteinExistence type="predicted"/>
<comment type="caution">
    <text evidence="1">The sequence shown here is derived from an EMBL/GenBank/DDBJ whole genome shotgun (WGS) entry which is preliminary data.</text>
</comment>
<dbReference type="AlphaFoldDB" id="A0A8H7PIA1"/>
<dbReference type="InterPro" id="IPR029058">
    <property type="entry name" value="AB_hydrolase_fold"/>
</dbReference>
<gene>
    <name evidence="1" type="ORF">INT43_004271</name>
</gene>
<reference evidence="1" key="1">
    <citation type="submission" date="2020-12" db="EMBL/GenBank/DDBJ databases">
        <title>Metabolic potential, ecology and presence of endohyphal bacteria is reflected in genomic diversity of Mucoromycotina.</title>
        <authorList>
            <person name="Muszewska A."/>
            <person name="Okrasinska A."/>
            <person name="Steczkiewicz K."/>
            <person name="Drgas O."/>
            <person name="Orlowska M."/>
            <person name="Perlinska-Lenart U."/>
            <person name="Aleksandrzak-Piekarczyk T."/>
            <person name="Szatraj K."/>
            <person name="Zielenkiewicz U."/>
            <person name="Pilsyk S."/>
            <person name="Malc E."/>
            <person name="Mieczkowski P."/>
            <person name="Kruszewska J.S."/>
            <person name="Biernat P."/>
            <person name="Pawlowska J."/>
        </authorList>
    </citation>
    <scope>NUCLEOTIDE SEQUENCE</scope>
    <source>
        <strain evidence="1">WA0000067209</strain>
    </source>
</reference>
<accession>A0A8H7PIA1</accession>
<dbReference type="EMBL" id="JAEPQZ010000013">
    <property type="protein sequence ID" value="KAG2174250.1"/>
    <property type="molecule type" value="Genomic_DNA"/>
</dbReference>
<keyword evidence="2" id="KW-1185">Reference proteome</keyword>
<protein>
    <recommendedName>
        <fullName evidence="3">Alpha/beta hydrolase</fullName>
    </recommendedName>
</protein>
<dbReference type="Proteomes" id="UP000654370">
    <property type="component" value="Unassembled WGS sequence"/>
</dbReference>
<dbReference type="OrthoDB" id="2334691at2759"/>
<name>A0A8H7PIA1_MORIS</name>
<dbReference type="SUPFAM" id="SSF53474">
    <property type="entry name" value="alpha/beta-Hydrolases"/>
    <property type="match status" value="1"/>
</dbReference>
<evidence type="ECO:0000313" key="2">
    <source>
        <dbReference type="Proteomes" id="UP000654370"/>
    </source>
</evidence>
<dbReference type="Gene3D" id="3.40.50.1820">
    <property type="entry name" value="alpha/beta hydrolase"/>
    <property type="match status" value="1"/>
</dbReference>
<evidence type="ECO:0000313" key="1">
    <source>
        <dbReference type="EMBL" id="KAG2174250.1"/>
    </source>
</evidence>
<sequence>MADDIRVQTDSRFTYSYRVVNTCGNPSEPLQLLVAVHGNKRDDKDLLKTYVEQAGNLPSGHYVLLFPLFPVGVLGDNSDKGYKYIHEKSIRYDKLLLDMIDQLSRHDLRLQKTFSTFLLHGYSGGGQFAHRFFYLHPEKIRALFVGAPGTVTFLDNNHDWWPGTRDIKDKFDTPACLNLDVMRRVPALLAVGDHDTEKMLLPRSTMERLAASYGGHDALVEAFGHHRLERMGNLHKNWKAAGMNVSLQIIPGMGHNGTGAVPYAIRFFASVI</sequence>
<evidence type="ECO:0008006" key="3">
    <source>
        <dbReference type="Google" id="ProtNLM"/>
    </source>
</evidence>